<dbReference type="EMBL" id="KV442013">
    <property type="protein sequence ID" value="OAQ35683.1"/>
    <property type="molecule type" value="Genomic_DNA"/>
</dbReference>
<protein>
    <submittedName>
        <fullName evidence="2">Uncharacterized protein</fullName>
    </submittedName>
</protein>
<evidence type="ECO:0000313" key="2">
    <source>
        <dbReference type="EMBL" id="OAQ35683.1"/>
    </source>
</evidence>
<dbReference type="AlphaFoldDB" id="A0A197KEU4"/>
<dbReference type="Proteomes" id="UP000078512">
    <property type="component" value="Unassembled WGS sequence"/>
</dbReference>
<organism evidence="2 3">
    <name type="scientific">Linnemannia elongata AG-77</name>
    <dbReference type="NCBI Taxonomy" id="1314771"/>
    <lineage>
        <taxon>Eukaryota</taxon>
        <taxon>Fungi</taxon>
        <taxon>Fungi incertae sedis</taxon>
        <taxon>Mucoromycota</taxon>
        <taxon>Mortierellomycotina</taxon>
        <taxon>Mortierellomycetes</taxon>
        <taxon>Mortierellales</taxon>
        <taxon>Mortierellaceae</taxon>
        <taxon>Linnemannia</taxon>
    </lineage>
</organism>
<proteinExistence type="predicted"/>
<feature type="transmembrane region" description="Helical" evidence="1">
    <location>
        <begin position="56"/>
        <end position="79"/>
    </location>
</feature>
<name>A0A197KEU4_9FUNG</name>
<evidence type="ECO:0000256" key="1">
    <source>
        <dbReference type="SAM" id="Phobius"/>
    </source>
</evidence>
<gene>
    <name evidence="2" type="ORF">K457DRAFT_490182</name>
</gene>
<evidence type="ECO:0000313" key="3">
    <source>
        <dbReference type="Proteomes" id="UP000078512"/>
    </source>
</evidence>
<dbReference type="OrthoDB" id="1112565at2759"/>
<dbReference type="STRING" id="1314771.A0A197KEU4"/>
<keyword evidence="3" id="KW-1185">Reference proteome</keyword>
<sequence length="197" mass="21707">MSVKDPRLSQILPVIRCSDCGHDVEFRLLGEHVCSSAPPMPALPVIPVSKCKPSTAFFCLFSLLSTTFLSLVFLSLSFIHTHIDDPGKGEKGRGGVTLRVGKGGREAWLYFSSVMMFLFIGSTRIQHLFSRGMIARRLPSTHSPHEPPPGTIPQDQEAVSLRAHTDQDTNHLQSLSALDHLDHQHRTTMSEAEVAVV</sequence>
<keyword evidence="1" id="KW-0812">Transmembrane</keyword>
<keyword evidence="1" id="KW-0472">Membrane</keyword>
<feature type="transmembrane region" description="Helical" evidence="1">
    <location>
        <begin position="107"/>
        <end position="129"/>
    </location>
</feature>
<accession>A0A197KEU4</accession>
<keyword evidence="1" id="KW-1133">Transmembrane helix</keyword>
<reference evidence="2 3" key="1">
    <citation type="submission" date="2016-05" db="EMBL/GenBank/DDBJ databases">
        <title>Genome sequencing reveals origins of a unique bacterial endosymbiosis in the earliest lineages of terrestrial Fungi.</title>
        <authorList>
            <consortium name="DOE Joint Genome Institute"/>
            <person name="Uehling J."/>
            <person name="Gryganskyi A."/>
            <person name="Hameed K."/>
            <person name="Tschaplinski T."/>
            <person name="Misztal P."/>
            <person name="Wu S."/>
            <person name="Desiro A."/>
            <person name="Vande Pol N."/>
            <person name="Du Z.-Y."/>
            <person name="Zienkiewicz A."/>
            <person name="Zienkiewicz K."/>
            <person name="Morin E."/>
            <person name="Tisserant E."/>
            <person name="Splivallo R."/>
            <person name="Hainaut M."/>
            <person name="Henrissat B."/>
            <person name="Ohm R."/>
            <person name="Kuo A."/>
            <person name="Yan J."/>
            <person name="Lipzen A."/>
            <person name="Nolan M."/>
            <person name="Labutti K."/>
            <person name="Barry K."/>
            <person name="Goldstein A."/>
            <person name="Labbe J."/>
            <person name="Schadt C."/>
            <person name="Tuskan G."/>
            <person name="Grigoriev I."/>
            <person name="Martin F."/>
            <person name="Vilgalys R."/>
            <person name="Bonito G."/>
        </authorList>
    </citation>
    <scope>NUCLEOTIDE SEQUENCE [LARGE SCALE GENOMIC DNA]</scope>
    <source>
        <strain evidence="2 3">AG-77</strain>
    </source>
</reference>